<feature type="domain" description="Type I restriction modification DNA specificity" evidence="4">
    <location>
        <begin position="96"/>
        <end position="216"/>
    </location>
</feature>
<dbReference type="InterPro" id="IPR052021">
    <property type="entry name" value="Type-I_RS_S_subunit"/>
</dbReference>
<dbReference type="Pfam" id="PF01420">
    <property type="entry name" value="Methylase_S"/>
    <property type="match status" value="2"/>
</dbReference>
<organism evidence="5 6">
    <name type="scientific">Plasmodium vivax North Korean</name>
    <dbReference type="NCBI Taxonomy" id="1035514"/>
    <lineage>
        <taxon>Eukaryota</taxon>
        <taxon>Sar</taxon>
        <taxon>Alveolata</taxon>
        <taxon>Apicomplexa</taxon>
        <taxon>Aconoidasida</taxon>
        <taxon>Haemosporida</taxon>
        <taxon>Plasmodiidae</taxon>
        <taxon>Plasmodium</taxon>
        <taxon>Plasmodium (Plasmodium)</taxon>
    </lineage>
</organism>
<name>A0A0J9TN70_PLAVI</name>
<dbReference type="AlphaFoldDB" id="A0A0J9TN70"/>
<dbReference type="EMBL" id="KQ235637">
    <property type="protein sequence ID" value="KMZ96207.1"/>
    <property type="molecule type" value="Genomic_DNA"/>
</dbReference>
<evidence type="ECO:0000256" key="2">
    <source>
        <dbReference type="ARBA" id="ARBA00022747"/>
    </source>
</evidence>
<accession>A0A0J9TN70</accession>
<dbReference type="GO" id="GO:0009307">
    <property type="term" value="P:DNA restriction-modification system"/>
    <property type="evidence" value="ECO:0007669"/>
    <property type="project" value="UniProtKB-KW"/>
</dbReference>
<evidence type="ECO:0000256" key="3">
    <source>
        <dbReference type="ARBA" id="ARBA00023125"/>
    </source>
</evidence>
<keyword evidence="2" id="KW-0680">Restriction system</keyword>
<evidence type="ECO:0000313" key="5">
    <source>
        <dbReference type="EMBL" id="KMZ96207.1"/>
    </source>
</evidence>
<feature type="domain" description="Type I restriction modification DNA specificity" evidence="4">
    <location>
        <begin position="3"/>
        <end position="83"/>
    </location>
</feature>
<proteinExistence type="inferred from homology"/>
<dbReference type="Proteomes" id="UP000053239">
    <property type="component" value="Unassembled WGS sequence"/>
</dbReference>
<dbReference type="Gene3D" id="3.90.220.20">
    <property type="entry name" value="DNA methylase specificity domains"/>
    <property type="match status" value="2"/>
</dbReference>
<comment type="similarity">
    <text evidence="1">Belongs to the type-I restriction system S methylase family.</text>
</comment>
<dbReference type="InterPro" id="IPR044946">
    <property type="entry name" value="Restrct_endonuc_typeI_TRD_sf"/>
</dbReference>
<keyword evidence="3" id="KW-0238">DNA-binding</keyword>
<evidence type="ECO:0000313" key="6">
    <source>
        <dbReference type="Proteomes" id="UP000053239"/>
    </source>
</evidence>
<dbReference type="SUPFAM" id="SSF116734">
    <property type="entry name" value="DNA methylase specificity domain"/>
    <property type="match status" value="2"/>
</dbReference>
<dbReference type="PANTHER" id="PTHR30408">
    <property type="entry name" value="TYPE-1 RESTRICTION ENZYME ECOKI SPECIFICITY PROTEIN"/>
    <property type="match status" value="1"/>
</dbReference>
<dbReference type="PANTHER" id="PTHR30408:SF12">
    <property type="entry name" value="TYPE I RESTRICTION ENZYME MJAVIII SPECIFICITY SUBUNIT"/>
    <property type="match status" value="1"/>
</dbReference>
<protein>
    <recommendedName>
        <fullName evidence="4">Type I restriction modification DNA specificity domain-containing protein</fullName>
    </recommendedName>
</protein>
<dbReference type="GO" id="GO:0003677">
    <property type="term" value="F:DNA binding"/>
    <property type="evidence" value="ECO:0007669"/>
    <property type="project" value="UniProtKB-KW"/>
</dbReference>
<reference evidence="5 6" key="1">
    <citation type="submission" date="2011-09" db="EMBL/GenBank/DDBJ databases">
        <title>The Genome Sequence of Plasmodium vivax North Korean.</title>
        <authorList>
            <consortium name="The Broad Institute Genome Sequencing Platform"/>
            <consortium name="The Broad Institute Genome Sequencing Center for Infectious Disease"/>
            <person name="Neafsey D."/>
            <person name="Carlton J."/>
            <person name="Barnwell J."/>
            <person name="Collins W."/>
            <person name="Escalante A."/>
            <person name="Mullikin J."/>
            <person name="Saul A."/>
            <person name="Guigo R."/>
            <person name="Camara F."/>
            <person name="Young S.K."/>
            <person name="Zeng Q."/>
            <person name="Gargeya S."/>
            <person name="Fitzgerald M."/>
            <person name="Haas B."/>
            <person name="Abouelleil A."/>
            <person name="Alvarado L."/>
            <person name="Arachchi H.M."/>
            <person name="Berlin A."/>
            <person name="Brown A."/>
            <person name="Chapman S.B."/>
            <person name="Chen Z."/>
            <person name="Dunbar C."/>
            <person name="Freedman E."/>
            <person name="Gearin G."/>
            <person name="Gellesch M."/>
            <person name="Goldberg J."/>
            <person name="Griggs A."/>
            <person name="Gujja S."/>
            <person name="Heiman D."/>
            <person name="Howarth C."/>
            <person name="Larson L."/>
            <person name="Lui A."/>
            <person name="MacDonald P.J.P."/>
            <person name="Montmayeur A."/>
            <person name="Murphy C."/>
            <person name="Neiman D."/>
            <person name="Pearson M."/>
            <person name="Priest M."/>
            <person name="Roberts A."/>
            <person name="Saif S."/>
            <person name="Shea T."/>
            <person name="Shenoy N."/>
            <person name="Sisk P."/>
            <person name="Stolte C."/>
            <person name="Sykes S."/>
            <person name="Wortman J."/>
            <person name="Nusbaum C."/>
            <person name="Birren B."/>
        </authorList>
    </citation>
    <scope>NUCLEOTIDE SEQUENCE [LARGE SCALE GENOMIC DNA]</scope>
    <source>
        <strain evidence="5 6">North Korean</strain>
    </source>
</reference>
<evidence type="ECO:0000259" key="4">
    <source>
        <dbReference type="Pfam" id="PF01420"/>
    </source>
</evidence>
<sequence length="224" mass="25552">MLQEYTLGEVCQFKVGTSFKTKDFIKEGTPVLNVSNIKDGKIVADKINYCDSLKFPKANFLDSGDIVITLSGSCGKARNIQNGKVITDKLDYCEQSKFSDANILKNGSIIFCIFGHLKIGINLISQKFLHGQGIIELKFFLDKVDSHYIYHYLSYFVNSKLGNFKSLGSMPHISIANLKKLKIYLPPLEIQKDIARILDKFFSSQSIIEELRELINLERKRYEY</sequence>
<dbReference type="InterPro" id="IPR000055">
    <property type="entry name" value="Restrct_endonuc_typeI_TRD"/>
</dbReference>
<gene>
    <name evidence="5" type="ORF">PVNG_02345</name>
</gene>
<evidence type="ECO:0000256" key="1">
    <source>
        <dbReference type="ARBA" id="ARBA00010923"/>
    </source>
</evidence>